<reference evidence="9 10" key="1">
    <citation type="submission" date="2018-05" db="EMBL/GenBank/DDBJ databases">
        <title>Genomic Encyclopedia of Archaeal and Bacterial Type Strains, Phase II (KMG-II): from individual species to whole genera.</title>
        <authorList>
            <person name="Goeker M."/>
        </authorList>
    </citation>
    <scope>NUCLEOTIDE SEQUENCE [LARGE SCALE GENOMIC DNA]</scope>
    <source>
        <strain evidence="9 10">DSM 22214</strain>
    </source>
</reference>
<evidence type="ECO:0000313" key="9">
    <source>
        <dbReference type="EMBL" id="PWK26868.1"/>
    </source>
</evidence>
<accession>A0A316EUH7</accession>
<organism evidence="9 10">
    <name type="scientific">Arcicella aurantiaca</name>
    <dbReference type="NCBI Taxonomy" id="591202"/>
    <lineage>
        <taxon>Bacteria</taxon>
        <taxon>Pseudomonadati</taxon>
        <taxon>Bacteroidota</taxon>
        <taxon>Cytophagia</taxon>
        <taxon>Cytophagales</taxon>
        <taxon>Flectobacillaceae</taxon>
        <taxon>Arcicella</taxon>
    </lineage>
</organism>
<comment type="caution">
    <text evidence="9">The sequence shown here is derived from an EMBL/GenBank/DDBJ whole genome shotgun (WGS) entry which is preliminary data.</text>
</comment>
<evidence type="ECO:0000256" key="7">
    <source>
        <dbReference type="RuleBase" id="RU361187"/>
    </source>
</evidence>
<dbReference type="Pfam" id="PF04616">
    <property type="entry name" value="Glyco_hydro_43"/>
    <property type="match status" value="1"/>
</dbReference>
<evidence type="ECO:0000256" key="4">
    <source>
        <dbReference type="ARBA" id="ARBA00023295"/>
    </source>
</evidence>
<evidence type="ECO:0000256" key="3">
    <source>
        <dbReference type="ARBA" id="ARBA00022801"/>
    </source>
</evidence>
<feature type="site" description="Important for catalytic activity, responsible for pKa modulation of the active site Glu and correct orientation of both the proton donor and substrate" evidence="6">
    <location>
        <position position="187"/>
    </location>
</feature>
<dbReference type="EMBL" id="QGGO01000009">
    <property type="protein sequence ID" value="PWK26868.1"/>
    <property type="molecule type" value="Genomic_DNA"/>
</dbReference>
<gene>
    <name evidence="9" type="ORF">LV89_02074</name>
</gene>
<feature type="active site" description="Proton acceptor" evidence="5">
    <location>
        <position position="59"/>
    </location>
</feature>
<dbReference type="InterPro" id="IPR006710">
    <property type="entry name" value="Glyco_hydro_43"/>
</dbReference>
<dbReference type="GO" id="GO:0005975">
    <property type="term" value="P:carbohydrate metabolic process"/>
    <property type="evidence" value="ECO:0007669"/>
    <property type="project" value="InterPro"/>
</dbReference>
<name>A0A316EUH7_9BACT</name>
<dbReference type="AlphaFoldDB" id="A0A316EUH7"/>
<keyword evidence="3 7" id="KW-0378">Hydrolase</keyword>
<proteinExistence type="inferred from homology"/>
<dbReference type="InterPro" id="IPR032291">
    <property type="entry name" value="Abn2_C"/>
</dbReference>
<evidence type="ECO:0000256" key="2">
    <source>
        <dbReference type="ARBA" id="ARBA00009865"/>
    </source>
</evidence>
<dbReference type="Gene3D" id="2.40.128.10">
    <property type="match status" value="1"/>
</dbReference>
<dbReference type="SUPFAM" id="SSF75005">
    <property type="entry name" value="Arabinanase/levansucrase/invertase"/>
    <property type="match status" value="1"/>
</dbReference>
<feature type="domain" description="Extracellular endo-alpha-(1-&gt;5)-L-arabinanase C-terminal" evidence="8">
    <location>
        <begin position="367"/>
        <end position="479"/>
    </location>
</feature>
<evidence type="ECO:0000256" key="1">
    <source>
        <dbReference type="ARBA" id="ARBA00004834"/>
    </source>
</evidence>
<comment type="pathway">
    <text evidence="1">Glycan metabolism; L-arabinan degradation.</text>
</comment>
<dbReference type="GO" id="GO:0004553">
    <property type="term" value="F:hydrolase activity, hydrolyzing O-glycosyl compounds"/>
    <property type="evidence" value="ECO:0007669"/>
    <property type="project" value="InterPro"/>
</dbReference>
<dbReference type="Pfam" id="PF16369">
    <property type="entry name" value="GH43_C"/>
    <property type="match status" value="1"/>
</dbReference>
<keyword evidence="4 7" id="KW-0326">Glycosidase</keyword>
<evidence type="ECO:0000256" key="6">
    <source>
        <dbReference type="PIRSR" id="PIRSR606710-2"/>
    </source>
</evidence>
<protein>
    <submittedName>
        <fullName evidence="9">Arabinan endo-1,5-alpha-L-arabinosidase</fullName>
    </submittedName>
</protein>
<dbReference type="InterPro" id="IPR023296">
    <property type="entry name" value="Glyco_hydro_beta-prop_sf"/>
</dbReference>
<keyword evidence="10" id="KW-1185">Reference proteome</keyword>
<dbReference type="Proteomes" id="UP000245489">
    <property type="component" value="Unassembled WGS sequence"/>
</dbReference>
<comment type="similarity">
    <text evidence="2 7">Belongs to the glycosyl hydrolase 43 family.</text>
</comment>
<dbReference type="PANTHER" id="PTHR43301:SF3">
    <property type="entry name" value="ARABINAN ENDO-1,5-ALPHA-L-ARABINOSIDASE A-RELATED"/>
    <property type="match status" value="1"/>
</dbReference>
<feature type="active site" description="Proton donor" evidence="5">
    <location>
        <position position="246"/>
    </location>
</feature>
<evidence type="ECO:0000259" key="8">
    <source>
        <dbReference type="Pfam" id="PF16369"/>
    </source>
</evidence>
<dbReference type="Gene3D" id="2.115.10.20">
    <property type="entry name" value="Glycosyl hydrolase domain, family 43"/>
    <property type="match status" value="1"/>
</dbReference>
<sequence length="482" mass="55047">MILLAFFSCEKKEETPQPTTPTTPVVTTPTFDINTIKDSYDEIANPTNFLRWGVYNVHDPSIIKHNDTYYCYNTDVAFGFDIKPGIQIRSSKDLVQWFTYGWVFDQLPKMGADFIRQNGTVPFNSLWAPYITKYNNEFRLYYSLSSSDPRRSVIGLATASHPEGPWTEKGLVVVSVNDNSRQTNAIDPTIVTTPTGEQYFYYGSGWDGIYMLQLDPATGLALKAGDKGKRIANRGFTDGKYNGNIEGAEIIYNKELKKYYLFIAYDWLATKYNVRVCRSDSPTGPFYDYNGIDANKDVDHEPMILAPYQFNGHVGWQGVSHCSVFQNPDNGQYFMGHQGRPANQAAYMILHVRKILWTEDGWPVVSPERFAYEETKNVEESKIIGDWERIKFNYQIVPGYDKEQTSPDFQKSVDLKINADKTLNTDPASTWSYNVPWLTLKWSDGTTEKVNVQAGRDWENKKDTFVFTGLNNKGTSVWGKKK</sequence>
<dbReference type="CDD" id="cd08998">
    <property type="entry name" value="GH43_Arb43a-like"/>
    <property type="match status" value="1"/>
</dbReference>
<evidence type="ECO:0000313" key="10">
    <source>
        <dbReference type="Proteomes" id="UP000245489"/>
    </source>
</evidence>
<dbReference type="PANTHER" id="PTHR43301">
    <property type="entry name" value="ARABINAN ENDO-1,5-ALPHA-L-ARABINOSIDASE"/>
    <property type="match status" value="1"/>
</dbReference>
<dbReference type="InterPro" id="IPR050727">
    <property type="entry name" value="GH43_arabinanases"/>
</dbReference>
<evidence type="ECO:0000256" key="5">
    <source>
        <dbReference type="PIRSR" id="PIRSR606710-1"/>
    </source>
</evidence>